<dbReference type="SUPFAM" id="SSF54909">
    <property type="entry name" value="Dimeric alpha+beta barrel"/>
    <property type="match status" value="1"/>
</dbReference>
<feature type="domain" description="DUF1330" evidence="1">
    <location>
        <begin position="2"/>
        <end position="90"/>
    </location>
</feature>
<dbReference type="PANTHER" id="PTHR41521">
    <property type="match status" value="1"/>
</dbReference>
<dbReference type="Gene3D" id="3.30.70.100">
    <property type="match status" value="1"/>
</dbReference>
<evidence type="ECO:0000313" key="3">
    <source>
        <dbReference type="Proteomes" id="UP000033684"/>
    </source>
</evidence>
<keyword evidence="3" id="KW-1185">Reference proteome</keyword>
<reference evidence="3" key="1">
    <citation type="submission" date="2015-03" db="EMBL/GenBank/DDBJ databases">
        <title>Draft genome sequence of a novel methanotroph (Sn10-6) isolated from flooded ricefield rhizosphere in India.</title>
        <authorList>
            <person name="Pandit P.S."/>
            <person name="Pore S.D."/>
            <person name="Arora P."/>
            <person name="Kapse N.G."/>
            <person name="Dhakephalkar P.K."/>
            <person name="Rahalkar M.C."/>
        </authorList>
    </citation>
    <scope>NUCLEOTIDE SEQUENCE [LARGE SCALE GENOMIC DNA]</scope>
    <source>
        <strain evidence="3">Sn10-6</strain>
    </source>
</reference>
<dbReference type="OrthoDB" id="9806380at2"/>
<dbReference type="PANTHER" id="PTHR41521:SF4">
    <property type="entry name" value="BLR0684 PROTEIN"/>
    <property type="match status" value="1"/>
</dbReference>
<organism evidence="2 3">
    <name type="scientific">Methylocucumis oryzae</name>
    <dbReference type="NCBI Taxonomy" id="1632867"/>
    <lineage>
        <taxon>Bacteria</taxon>
        <taxon>Pseudomonadati</taxon>
        <taxon>Pseudomonadota</taxon>
        <taxon>Gammaproteobacteria</taxon>
        <taxon>Methylococcales</taxon>
        <taxon>Methylococcaceae</taxon>
        <taxon>Methylocucumis</taxon>
    </lineage>
</organism>
<proteinExistence type="predicted"/>
<accession>A0A0F3IHZ4</accession>
<dbReference type="EMBL" id="LAJX01000119">
    <property type="protein sequence ID" value="KJV06287.1"/>
    <property type="molecule type" value="Genomic_DNA"/>
</dbReference>
<dbReference type="AlphaFoldDB" id="A0A0F3IHZ4"/>
<gene>
    <name evidence="2" type="ORF">VZ94_12170</name>
</gene>
<dbReference type="InterPro" id="IPR011008">
    <property type="entry name" value="Dimeric_a/b-barrel"/>
</dbReference>
<evidence type="ECO:0000313" key="2">
    <source>
        <dbReference type="EMBL" id="KJV06287.1"/>
    </source>
</evidence>
<evidence type="ECO:0000259" key="1">
    <source>
        <dbReference type="Pfam" id="PF07045"/>
    </source>
</evidence>
<dbReference type="RefSeq" id="WP_045779433.1">
    <property type="nucleotide sequence ID" value="NZ_LAJX01000119.1"/>
</dbReference>
<dbReference type="Proteomes" id="UP000033684">
    <property type="component" value="Unassembled WGS sequence"/>
</dbReference>
<dbReference type="InterPro" id="IPR010753">
    <property type="entry name" value="DUF1330"/>
</dbReference>
<dbReference type="Pfam" id="PF07045">
    <property type="entry name" value="DUF1330"/>
    <property type="match status" value="1"/>
</dbReference>
<protein>
    <recommendedName>
        <fullName evidence="1">DUF1330 domain-containing protein</fullName>
    </recommendedName>
</protein>
<reference evidence="2 3" key="2">
    <citation type="journal article" date="2016" name="Microb. Ecol.">
        <title>Genome Characteristics of a Novel Type I Methanotroph (Sn10-6) Isolated from a Flooded Indian Rice Field.</title>
        <authorList>
            <person name="Rahalkar M.C."/>
            <person name="Pandit P.S."/>
            <person name="Dhakephalkar P.K."/>
            <person name="Pore S."/>
            <person name="Arora P."/>
            <person name="Kapse N."/>
        </authorList>
    </citation>
    <scope>NUCLEOTIDE SEQUENCE [LARGE SCALE GENOMIC DNA]</scope>
    <source>
        <strain evidence="2 3">Sn10-6</strain>
    </source>
</reference>
<sequence>MSAYIIVSFTPTDAEQLQHYATAVPATLSPYNGELLAKGPAENLQGDSGFTLQALIAFPSKAEASAWYGSAAYQALVPLRDAAMVSQFSLLA</sequence>
<comment type="caution">
    <text evidence="2">The sequence shown here is derived from an EMBL/GenBank/DDBJ whole genome shotgun (WGS) entry which is preliminary data.</text>
</comment>
<name>A0A0F3IHZ4_9GAMM</name>